<accession>A0A382JKX3</accession>
<feature type="non-terminal residue" evidence="1">
    <location>
        <position position="43"/>
    </location>
</feature>
<dbReference type="EMBL" id="UINC01074544">
    <property type="protein sequence ID" value="SVC11843.1"/>
    <property type="molecule type" value="Genomic_DNA"/>
</dbReference>
<feature type="non-terminal residue" evidence="1">
    <location>
        <position position="1"/>
    </location>
</feature>
<proteinExistence type="predicted"/>
<organism evidence="1">
    <name type="scientific">marine metagenome</name>
    <dbReference type="NCBI Taxonomy" id="408172"/>
    <lineage>
        <taxon>unclassified sequences</taxon>
        <taxon>metagenomes</taxon>
        <taxon>ecological metagenomes</taxon>
    </lineage>
</organism>
<protein>
    <submittedName>
        <fullName evidence="1">Uncharacterized protein</fullName>
    </submittedName>
</protein>
<name>A0A382JKX3_9ZZZZ</name>
<dbReference type="AlphaFoldDB" id="A0A382JKX3"/>
<reference evidence="1" key="1">
    <citation type="submission" date="2018-05" db="EMBL/GenBank/DDBJ databases">
        <authorList>
            <person name="Lanie J.A."/>
            <person name="Ng W.-L."/>
            <person name="Kazmierczak K.M."/>
            <person name="Andrzejewski T.M."/>
            <person name="Davidsen T.M."/>
            <person name="Wayne K.J."/>
            <person name="Tettelin H."/>
            <person name="Glass J.I."/>
            <person name="Rusch D."/>
            <person name="Podicherti R."/>
            <person name="Tsui H.-C.T."/>
            <person name="Winkler M.E."/>
        </authorList>
    </citation>
    <scope>NUCLEOTIDE SEQUENCE</scope>
</reference>
<gene>
    <name evidence="1" type="ORF">METZ01_LOCUS264697</name>
</gene>
<evidence type="ECO:0000313" key="1">
    <source>
        <dbReference type="EMBL" id="SVC11843.1"/>
    </source>
</evidence>
<sequence>VDRSDKIHIKDRNRMTLDLTILPAGQKRAVMALISGERARTYP</sequence>